<sequence>MTPEPQQPYRERVRVTSPLVHAPAPQRRSARQEIAEQSTVGAVYVRSLVRAQRRAAIATTLVAAVSIGVLPVLFWSDLPVRTWTIGGVPAVWIVLGVLVYPWVWWLGRAYVWRAERNETTFVALMESPTDPAAEAL</sequence>
<evidence type="ECO:0000256" key="1">
    <source>
        <dbReference type="SAM" id="Phobius"/>
    </source>
</evidence>
<reference evidence="2 3" key="1">
    <citation type="journal article" date="2019" name="Int. J. Syst. Evol. Microbiol.">
        <title>The Global Catalogue of Microorganisms (GCM) 10K type strain sequencing project: providing services to taxonomists for standard genome sequencing and annotation.</title>
        <authorList>
            <consortium name="The Broad Institute Genomics Platform"/>
            <consortium name="The Broad Institute Genome Sequencing Center for Infectious Disease"/>
            <person name="Wu L."/>
            <person name="Ma J."/>
        </authorList>
    </citation>
    <scope>NUCLEOTIDE SEQUENCE [LARGE SCALE GENOMIC DNA]</scope>
    <source>
        <strain evidence="2 3">JCM 13518</strain>
    </source>
</reference>
<gene>
    <name evidence="2" type="ORF">GCM10009710_29480</name>
</gene>
<feature type="transmembrane region" description="Helical" evidence="1">
    <location>
        <begin position="55"/>
        <end position="76"/>
    </location>
</feature>
<evidence type="ECO:0000313" key="3">
    <source>
        <dbReference type="Proteomes" id="UP001501057"/>
    </source>
</evidence>
<organism evidence="2 3">
    <name type="scientific">Aeromicrobium alkaliterrae</name>
    <dbReference type="NCBI Taxonomy" id="302168"/>
    <lineage>
        <taxon>Bacteria</taxon>
        <taxon>Bacillati</taxon>
        <taxon>Actinomycetota</taxon>
        <taxon>Actinomycetes</taxon>
        <taxon>Propionibacteriales</taxon>
        <taxon>Nocardioidaceae</taxon>
        <taxon>Aeromicrobium</taxon>
    </lineage>
</organism>
<protein>
    <recommendedName>
        <fullName evidence="4">DUF485 domain-containing protein</fullName>
    </recommendedName>
</protein>
<keyword evidence="1" id="KW-0812">Transmembrane</keyword>
<dbReference type="RefSeq" id="WP_344202972.1">
    <property type="nucleotide sequence ID" value="NZ_BAAAME010000005.1"/>
</dbReference>
<accession>A0ABN2K3B1</accession>
<keyword evidence="1" id="KW-1133">Transmembrane helix</keyword>
<comment type="caution">
    <text evidence="2">The sequence shown here is derived from an EMBL/GenBank/DDBJ whole genome shotgun (WGS) entry which is preliminary data.</text>
</comment>
<dbReference type="EMBL" id="BAAAME010000005">
    <property type="protein sequence ID" value="GAA1747526.1"/>
    <property type="molecule type" value="Genomic_DNA"/>
</dbReference>
<evidence type="ECO:0008006" key="4">
    <source>
        <dbReference type="Google" id="ProtNLM"/>
    </source>
</evidence>
<proteinExistence type="predicted"/>
<evidence type="ECO:0000313" key="2">
    <source>
        <dbReference type="EMBL" id="GAA1747526.1"/>
    </source>
</evidence>
<keyword evidence="3" id="KW-1185">Reference proteome</keyword>
<feature type="transmembrane region" description="Helical" evidence="1">
    <location>
        <begin position="82"/>
        <end position="106"/>
    </location>
</feature>
<name>A0ABN2K3B1_9ACTN</name>
<keyword evidence="1" id="KW-0472">Membrane</keyword>
<dbReference type="Proteomes" id="UP001501057">
    <property type="component" value="Unassembled WGS sequence"/>
</dbReference>